<dbReference type="EMBL" id="JACVHL010000029">
    <property type="protein sequence ID" value="MCC3807705.1"/>
    <property type="molecule type" value="Genomic_DNA"/>
</dbReference>
<feature type="domain" description="CagE TrbE VirB component of type IV transporter system central" evidence="2">
    <location>
        <begin position="148"/>
        <end position="294"/>
    </location>
</feature>
<dbReference type="AlphaFoldDB" id="A0A9Q3YNV5"/>
<name>A0A9Q3YNV5_VIBPH</name>
<dbReference type="PANTHER" id="PTHR30121">
    <property type="entry name" value="UNCHARACTERIZED PROTEIN YJGR-RELATED"/>
    <property type="match status" value="1"/>
</dbReference>
<dbReference type="InterPro" id="IPR027417">
    <property type="entry name" value="P-loop_NTPase"/>
</dbReference>
<comment type="caution">
    <text evidence="3">The sequence shown here is derived from an EMBL/GenBank/DDBJ whole genome shotgun (WGS) entry which is preliminary data.</text>
</comment>
<reference evidence="3" key="1">
    <citation type="submission" date="2020-09" db="EMBL/GenBank/DDBJ databases">
        <title>Genome sequence of Vibrio parahaemolyticus isolates.</title>
        <authorList>
            <person name="Hammerl J.A."/>
            <person name="Strauch E."/>
        </authorList>
    </citation>
    <scope>NUCLEOTIDE SEQUENCE</scope>
    <source>
        <strain evidence="3">17-VB00146</strain>
    </source>
</reference>
<dbReference type="GO" id="GO:0005524">
    <property type="term" value="F:ATP binding"/>
    <property type="evidence" value="ECO:0007669"/>
    <property type="project" value="InterPro"/>
</dbReference>
<dbReference type="Pfam" id="PF03135">
    <property type="entry name" value="CagE_TrbE_VirB"/>
    <property type="match status" value="1"/>
</dbReference>
<evidence type="ECO:0000313" key="4">
    <source>
        <dbReference type="Proteomes" id="UP000726777"/>
    </source>
</evidence>
<dbReference type="SUPFAM" id="SSF52540">
    <property type="entry name" value="P-loop containing nucleoside triphosphate hydrolases"/>
    <property type="match status" value="1"/>
</dbReference>
<dbReference type="Proteomes" id="UP000726777">
    <property type="component" value="Unassembled WGS sequence"/>
</dbReference>
<evidence type="ECO:0000313" key="3">
    <source>
        <dbReference type="EMBL" id="MCC3807705.1"/>
    </source>
</evidence>
<proteinExistence type="inferred from homology"/>
<organism evidence="3 4">
    <name type="scientific">Vibrio parahaemolyticus</name>
    <dbReference type="NCBI Taxonomy" id="670"/>
    <lineage>
        <taxon>Bacteria</taxon>
        <taxon>Pseudomonadati</taxon>
        <taxon>Pseudomonadota</taxon>
        <taxon>Gammaproteobacteria</taxon>
        <taxon>Vibrionales</taxon>
        <taxon>Vibrionaceae</taxon>
        <taxon>Vibrio</taxon>
    </lineage>
</organism>
<dbReference type="InterPro" id="IPR051162">
    <property type="entry name" value="T4SS_component"/>
</dbReference>
<gene>
    <name evidence="3" type="ORF">IB292_22040</name>
</gene>
<evidence type="ECO:0000256" key="1">
    <source>
        <dbReference type="ARBA" id="ARBA00006512"/>
    </source>
</evidence>
<evidence type="ECO:0000259" key="2">
    <source>
        <dbReference type="Pfam" id="PF03135"/>
    </source>
</evidence>
<protein>
    <submittedName>
        <fullName evidence="3">Conjugal transfer protein TraE</fullName>
    </submittedName>
</protein>
<dbReference type="Gene3D" id="3.40.50.300">
    <property type="entry name" value="P-loop containing nucleotide triphosphate hydrolases"/>
    <property type="match status" value="1"/>
</dbReference>
<comment type="similarity">
    <text evidence="1">Belongs to the TrbE/VirB4 family.</text>
</comment>
<accession>A0A9Q3YNV5</accession>
<dbReference type="InterPro" id="IPR018145">
    <property type="entry name" value="CagE_TrbE_VirB_cntrl_dom"/>
</dbReference>
<dbReference type="PANTHER" id="PTHR30121:SF6">
    <property type="entry name" value="SLR6007 PROTEIN"/>
    <property type="match status" value="1"/>
</dbReference>
<sequence length="767" mass="86320">MIALDDSRLMAVMHLKGIPFESESSKTLESAFNRIKALFNQLAKRYGSDLAVWSQVVKRKDTLQGQYQFENDFIARFANKYLGTFSGQHFFTTDYYLTVVLKYNGQVVEGESELYDLLKTLQSTLASFGVSVLSVEQDNDGMVRLRHAEYLSYLLNHEHQKVPLTQQKVIEAVCNADWHFGYDLLEIRGAQSQDASFAAFYELEGYPNSTHIGMWDFILNQPSEFVLTQSMIFMKPFAAQKRLKSQKNLIASGQHSNEELAELEMGLDTVTVGDVGFGDYHCTLAVFADTPERALKEGSDLYGEFLGRHTVFTRSNLAAPFSFLSMMPASKDRMTPTPRSTTNLACTWSLHNYSQGKASGNPLGDGSAVIPLKTRSDTLYYFNCHATEPGLNAQGKIVAGHTLIMGASTSGKTTLECTITAFLSRFNPQMFTIDYNRSTELMMRVMGGQFFTVREGVETGLNPYQLPDTPQLRAFLLRLTCRLAADKDGKVSDEEEKELKQGIDTMLNLYPSHERGLSPLLLSVQLPALRSRLSKWCRSENGQYAWCLDAAQNRFDPSNMDRIGFDITQLIKKDPLGGNMVLPFTEPIFGVLFFLKSLMQTEGRLLLTTVEEFWAPANFPLTQAMMEDVLKAGRLKNEFMILSSQSPEDAVNCDIFAAIIQQTATKVYLPNPDAEYEGAYQRCNVTLAEFNEITQLDKLSRTFLIKQSNSSCFAKLNLAGFDAFFPVISATDEYLALCDQLRAQHGEKLHQWLPHFEAAIKERIHSR</sequence>